<proteinExistence type="predicted"/>
<evidence type="ECO:0000313" key="2">
    <source>
        <dbReference type="EMBL" id="MFC5515053.1"/>
    </source>
</evidence>
<keyword evidence="3" id="KW-1185">Reference proteome</keyword>
<evidence type="ECO:0000313" key="3">
    <source>
        <dbReference type="Proteomes" id="UP001596150"/>
    </source>
</evidence>
<dbReference type="RefSeq" id="WP_266343060.1">
    <property type="nucleotide sequence ID" value="NZ_JAPKNH010000002.1"/>
</dbReference>
<feature type="chain" id="PRO_5045181356" evidence="1">
    <location>
        <begin position="19"/>
        <end position="202"/>
    </location>
</feature>
<organism evidence="2 3">
    <name type="scientific">Kaistia terrae</name>
    <dbReference type="NCBI Taxonomy" id="537017"/>
    <lineage>
        <taxon>Bacteria</taxon>
        <taxon>Pseudomonadati</taxon>
        <taxon>Pseudomonadota</taxon>
        <taxon>Alphaproteobacteria</taxon>
        <taxon>Hyphomicrobiales</taxon>
        <taxon>Kaistiaceae</taxon>
        <taxon>Kaistia</taxon>
    </lineage>
</organism>
<dbReference type="Proteomes" id="UP001596150">
    <property type="component" value="Unassembled WGS sequence"/>
</dbReference>
<comment type="caution">
    <text evidence="2">The sequence shown here is derived from an EMBL/GenBank/DDBJ whole genome shotgun (WGS) entry which is preliminary data.</text>
</comment>
<gene>
    <name evidence="2" type="ORF">ACFPP9_04660</name>
</gene>
<keyword evidence="1" id="KW-0732">Signal</keyword>
<evidence type="ECO:0000256" key="1">
    <source>
        <dbReference type="SAM" id="SignalP"/>
    </source>
</evidence>
<sequence>MRCCIGLLLLLLARGASAEEVSRVYLEEFRLGHDTERVETWRELDPERAVSGCRALGFDCSDEPDPARAATRFIKVPTVSGLYRGTARMLRQSGGSYYAAFEAPPGFRVCKAGIDIVGGLISPGAIFSGSIQRAGGDRLGVYAALSRDEGAPGRIAFRLLVATVPREKFDADFCWPDGTILFLCLGEKRCQASRSYPEAELR</sequence>
<protein>
    <submittedName>
        <fullName evidence="2">Uncharacterized protein</fullName>
    </submittedName>
</protein>
<feature type="signal peptide" evidence="1">
    <location>
        <begin position="1"/>
        <end position="18"/>
    </location>
</feature>
<dbReference type="EMBL" id="JBHSML010000002">
    <property type="protein sequence ID" value="MFC5515053.1"/>
    <property type="molecule type" value="Genomic_DNA"/>
</dbReference>
<accession>A0ABW0PRR8</accession>
<reference evidence="3" key="1">
    <citation type="journal article" date="2019" name="Int. J. Syst. Evol. Microbiol.">
        <title>The Global Catalogue of Microorganisms (GCM) 10K type strain sequencing project: providing services to taxonomists for standard genome sequencing and annotation.</title>
        <authorList>
            <consortium name="The Broad Institute Genomics Platform"/>
            <consortium name="The Broad Institute Genome Sequencing Center for Infectious Disease"/>
            <person name="Wu L."/>
            <person name="Ma J."/>
        </authorList>
    </citation>
    <scope>NUCLEOTIDE SEQUENCE [LARGE SCALE GENOMIC DNA]</scope>
    <source>
        <strain evidence="3">KACC 12633</strain>
    </source>
</reference>
<name>A0ABW0PRR8_9HYPH</name>